<dbReference type="InterPro" id="IPR050306">
    <property type="entry name" value="PfkB_Carbo_kinase"/>
</dbReference>
<dbReference type="InterPro" id="IPR029056">
    <property type="entry name" value="Ribokinase-like"/>
</dbReference>
<evidence type="ECO:0000259" key="4">
    <source>
        <dbReference type="Pfam" id="PF00294"/>
    </source>
</evidence>
<sequence length="309" mass="34314">MRVGFIGECMSELREAENGLLSQGFAGDTYNSAVYMKRTFPQHDVYYISAVGKDALSDEMVMHAVNEGINPRFIGRHEEKHLGLYRIYTDDTGERSFVYWRSDSAAKSMMQTLDSNDIAAMTAFDMVLFSGISLAIINEEDLSTYFSLLTRLKSAGVKLVFDINHRPSLWKSKDDAKRLYAKAYELADIILPGIEDFNFLYGIDTIDETLKFLSDYTFDEVIIKNGSDAVTVINQQGDISQVPLTPVENVVDTTSAGDAFNGVYLGARLEDSSQKEAVEKASKSAGFVIQHKGAIVDATAYSLFSKNLT</sequence>
<keyword evidence="3" id="KW-0418">Kinase</keyword>
<comment type="similarity">
    <text evidence="1">Belongs to the carbohydrate kinase PfkB family.</text>
</comment>
<dbReference type="EMBL" id="CP013926">
    <property type="protein sequence ID" value="AMJ75637.1"/>
    <property type="molecule type" value="Genomic_DNA"/>
</dbReference>
<dbReference type="Pfam" id="PF00294">
    <property type="entry name" value="PfkB"/>
    <property type="match status" value="1"/>
</dbReference>
<accession>A0ABN4LU90</accession>
<keyword evidence="6" id="KW-1185">Reference proteome</keyword>
<gene>
    <name evidence="5" type="ORF">AVL57_17710</name>
</gene>
<protein>
    <submittedName>
        <fullName evidence="5">Ketodeoxygluconokinase</fullName>
    </submittedName>
</protein>
<evidence type="ECO:0000313" key="6">
    <source>
        <dbReference type="Proteomes" id="UP000056750"/>
    </source>
</evidence>
<dbReference type="PANTHER" id="PTHR43085">
    <property type="entry name" value="HEXOKINASE FAMILY MEMBER"/>
    <property type="match status" value="1"/>
</dbReference>
<evidence type="ECO:0000313" key="5">
    <source>
        <dbReference type="EMBL" id="AMJ75637.1"/>
    </source>
</evidence>
<evidence type="ECO:0000256" key="2">
    <source>
        <dbReference type="ARBA" id="ARBA00022679"/>
    </source>
</evidence>
<dbReference type="InterPro" id="IPR011611">
    <property type="entry name" value="PfkB_dom"/>
</dbReference>
<dbReference type="Proteomes" id="UP000056750">
    <property type="component" value="Chromosome"/>
</dbReference>
<dbReference type="PANTHER" id="PTHR43085:SF15">
    <property type="entry name" value="2-DEHYDRO-3-DEOXYGLUCONOKINASE"/>
    <property type="match status" value="1"/>
</dbReference>
<name>A0ABN4LU90_9ALTE</name>
<dbReference type="CDD" id="cd01166">
    <property type="entry name" value="KdgK"/>
    <property type="match status" value="1"/>
</dbReference>
<evidence type="ECO:0000256" key="1">
    <source>
        <dbReference type="ARBA" id="ARBA00010688"/>
    </source>
</evidence>
<dbReference type="Gene3D" id="3.40.1190.20">
    <property type="match status" value="1"/>
</dbReference>
<dbReference type="RefSeq" id="WP_057789482.1">
    <property type="nucleotide sequence ID" value="NZ_JAIOUC010000011.1"/>
</dbReference>
<keyword evidence="2" id="KW-0808">Transferase</keyword>
<proteinExistence type="inferred from homology"/>
<dbReference type="SUPFAM" id="SSF53613">
    <property type="entry name" value="Ribokinase-like"/>
    <property type="match status" value="1"/>
</dbReference>
<organism evidence="5 6">
    <name type="scientific">Alteromonas stellipolaris</name>
    <dbReference type="NCBI Taxonomy" id="233316"/>
    <lineage>
        <taxon>Bacteria</taxon>
        <taxon>Pseudomonadati</taxon>
        <taxon>Pseudomonadota</taxon>
        <taxon>Gammaproteobacteria</taxon>
        <taxon>Alteromonadales</taxon>
        <taxon>Alteromonadaceae</taxon>
        <taxon>Alteromonas/Salinimonas group</taxon>
        <taxon>Alteromonas</taxon>
    </lineage>
</organism>
<feature type="domain" description="Carbohydrate kinase PfkB" evidence="4">
    <location>
        <begin position="19"/>
        <end position="296"/>
    </location>
</feature>
<evidence type="ECO:0000256" key="3">
    <source>
        <dbReference type="ARBA" id="ARBA00022777"/>
    </source>
</evidence>
<reference evidence="5 6" key="1">
    <citation type="submission" date="2015-12" db="EMBL/GenBank/DDBJ databases">
        <title>Intraspecies pangenome expansion in the marine bacterium Alteromonas.</title>
        <authorList>
            <person name="Lopez-Perez M."/>
            <person name="Rodriguez-Valera F."/>
        </authorList>
    </citation>
    <scope>NUCLEOTIDE SEQUENCE [LARGE SCALE GENOMIC DNA]</scope>
    <source>
        <strain evidence="5 6">LMG 21861</strain>
    </source>
</reference>